<comment type="caution">
    <text evidence="1">The sequence shown here is derived from an EMBL/GenBank/DDBJ whole genome shotgun (WGS) entry which is preliminary data.</text>
</comment>
<proteinExistence type="predicted"/>
<evidence type="ECO:0000313" key="2">
    <source>
        <dbReference type="Proteomes" id="UP000094569"/>
    </source>
</evidence>
<reference evidence="1 2" key="1">
    <citation type="journal article" date="2016" name="BMC Genomics">
        <title>Comparative genomic and transcriptomic analyses of the Fuzhuan brick tea-fermentation fungus Aspergillus cristatus.</title>
        <authorList>
            <person name="Ge Y."/>
            <person name="Wang Y."/>
            <person name="Liu Y."/>
            <person name="Tan Y."/>
            <person name="Ren X."/>
            <person name="Zhang X."/>
            <person name="Hyde K.D."/>
            <person name="Liu Y."/>
            <person name="Liu Z."/>
        </authorList>
    </citation>
    <scope>NUCLEOTIDE SEQUENCE [LARGE SCALE GENOMIC DNA]</scope>
    <source>
        <strain evidence="1 2">GZAAS20.1005</strain>
    </source>
</reference>
<dbReference type="CDD" id="cd12148">
    <property type="entry name" value="fungal_TF_MHR"/>
    <property type="match status" value="1"/>
</dbReference>
<dbReference type="OrthoDB" id="4685598at2759"/>
<evidence type="ECO:0008006" key="3">
    <source>
        <dbReference type="Google" id="ProtNLM"/>
    </source>
</evidence>
<sequence>MPVLDHSITNDLMEKYFQSVNMQHPILDYDESVAQYHSLASNPEPSLESALFLLMLALAEVAYAPAPEALDADWSPGSTYFSAALTISVETYLRTSITTIFLPRCLYLAASYDNYLGRPLDAWKLVHMASTSFQRLWIKTSPTRSGVENLVDKLNLPLCGDPPNASLLAWLAELSARRLLNRVHHAMYAEGHEYLLQANYIAYASVSQDDGTIHRAMSSSLKVWMELDGQLNDWFNLIPHIIKPDLTQPPVDIRTALMVLRYHSAKDIIFLPFLALCM</sequence>
<dbReference type="EMBL" id="JXNT01000004">
    <property type="protein sequence ID" value="ODM20027.1"/>
    <property type="molecule type" value="Genomic_DNA"/>
</dbReference>
<organism evidence="1 2">
    <name type="scientific">Aspergillus cristatus</name>
    <name type="common">Chinese Fuzhuan brick tea-fermentation fungus</name>
    <name type="synonym">Eurotium cristatum</name>
    <dbReference type="NCBI Taxonomy" id="573508"/>
    <lineage>
        <taxon>Eukaryota</taxon>
        <taxon>Fungi</taxon>
        <taxon>Dikarya</taxon>
        <taxon>Ascomycota</taxon>
        <taxon>Pezizomycotina</taxon>
        <taxon>Eurotiomycetes</taxon>
        <taxon>Eurotiomycetidae</taxon>
        <taxon>Eurotiales</taxon>
        <taxon>Aspergillaceae</taxon>
        <taxon>Aspergillus</taxon>
        <taxon>Aspergillus subgen. Aspergillus</taxon>
    </lineage>
</organism>
<dbReference type="InterPro" id="IPR053181">
    <property type="entry name" value="EcdB-like_regulator"/>
</dbReference>
<protein>
    <recommendedName>
        <fullName evidence="3">Transcription factor domain-containing protein</fullName>
    </recommendedName>
</protein>
<accession>A0A1E3BGI6</accession>
<dbReference type="Proteomes" id="UP000094569">
    <property type="component" value="Unassembled WGS sequence"/>
</dbReference>
<gene>
    <name evidence="1" type="ORF">SI65_05013</name>
</gene>
<dbReference type="AlphaFoldDB" id="A0A1E3BGI6"/>
<dbReference type="VEuPathDB" id="FungiDB:SI65_05013"/>
<dbReference type="PANTHER" id="PTHR47785">
    <property type="entry name" value="ZN(II)2CYS6 TRANSCRIPTION FACTOR (EUROFUNG)-RELATED-RELATED"/>
    <property type="match status" value="1"/>
</dbReference>
<name>A0A1E3BGI6_ASPCR</name>
<keyword evidence="2" id="KW-1185">Reference proteome</keyword>
<evidence type="ECO:0000313" key="1">
    <source>
        <dbReference type="EMBL" id="ODM20027.1"/>
    </source>
</evidence>